<dbReference type="AlphaFoldDB" id="A0AAD8ITQ7"/>
<proteinExistence type="predicted"/>
<gene>
    <name evidence="2" type="ORF">POM88_018849</name>
</gene>
<accession>A0AAD8ITQ7</accession>
<reference evidence="2" key="1">
    <citation type="submission" date="2023-02" db="EMBL/GenBank/DDBJ databases">
        <title>Genome of toxic invasive species Heracleum sosnowskyi carries increased number of genes despite the absence of recent whole-genome duplications.</title>
        <authorList>
            <person name="Schelkunov M."/>
            <person name="Shtratnikova V."/>
            <person name="Makarenko M."/>
            <person name="Klepikova A."/>
            <person name="Omelchenko D."/>
            <person name="Novikova G."/>
            <person name="Obukhova E."/>
            <person name="Bogdanov V."/>
            <person name="Penin A."/>
            <person name="Logacheva M."/>
        </authorList>
    </citation>
    <scope>NUCLEOTIDE SEQUENCE</scope>
    <source>
        <strain evidence="2">Hsosn_3</strain>
        <tissue evidence="2">Leaf</tissue>
    </source>
</reference>
<keyword evidence="3" id="KW-1185">Reference proteome</keyword>
<dbReference type="EMBL" id="JAUIZM010000004">
    <property type="protein sequence ID" value="KAK1390671.1"/>
    <property type="molecule type" value="Genomic_DNA"/>
</dbReference>
<name>A0AAD8ITQ7_9APIA</name>
<reference evidence="2" key="2">
    <citation type="submission" date="2023-05" db="EMBL/GenBank/DDBJ databases">
        <authorList>
            <person name="Schelkunov M.I."/>
        </authorList>
    </citation>
    <scope>NUCLEOTIDE SEQUENCE</scope>
    <source>
        <strain evidence="2">Hsosn_3</strain>
        <tissue evidence="2">Leaf</tissue>
    </source>
</reference>
<evidence type="ECO:0000256" key="1">
    <source>
        <dbReference type="SAM" id="Phobius"/>
    </source>
</evidence>
<sequence>MDDLIIKKESNSEVYIDVEGLSRSKLIQSLVFSLQEELDALPGELSTVSIFKISGNHKKSQIDLYTPHVVSIGPLHHGKSHIQAMGVYKVQYLQSFIIRHGISIDKLISYTAQMEIFVRSCYEDTSMFNFIEFTKMILLDGIFVVQLFVRNLIIQMREPGDMLFENQRMASDVLHDMLLLENQLPLNFILGLFEFVDSSRVHHKSFHELSCNYFEGVGNIKRLRLVDGYECSRHLVDFLLILHRPSNRIKERMRTGRLKYTRSASELQEAGVRFGNGMGNLFDVSYEFGLLTLPQLTVNDTTETFFRNLIAYEQCGHYEKHITSYVMFMNSLINTAEDVELLVYHGSIDNLLGENQLVADVFNNLRKEAYDEKSDFYFAWICEELNDYSQSYYDGWMYTFSKWKRRWLEWKLMLINRYFTNPWSAIGFLAAAVVVVLTVVQTVCAIIAL</sequence>
<dbReference type="InterPro" id="IPR004158">
    <property type="entry name" value="DUF247_pln"/>
</dbReference>
<feature type="transmembrane region" description="Helical" evidence="1">
    <location>
        <begin position="423"/>
        <end position="448"/>
    </location>
</feature>
<dbReference type="PANTHER" id="PTHR31170">
    <property type="entry name" value="BNAC04G53230D PROTEIN"/>
    <property type="match status" value="1"/>
</dbReference>
<protein>
    <submittedName>
        <fullName evidence="2">Uncharacterized protein</fullName>
    </submittedName>
</protein>
<dbReference type="PANTHER" id="PTHR31170:SF20">
    <property type="entry name" value="DUF247 DOMAIN PROTEIN"/>
    <property type="match status" value="1"/>
</dbReference>
<keyword evidence="1" id="KW-0812">Transmembrane</keyword>
<keyword evidence="1" id="KW-1133">Transmembrane helix</keyword>
<keyword evidence="1" id="KW-0472">Membrane</keyword>
<evidence type="ECO:0000313" key="2">
    <source>
        <dbReference type="EMBL" id="KAK1390671.1"/>
    </source>
</evidence>
<dbReference type="Proteomes" id="UP001237642">
    <property type="component" value="Unassembled WGS sequence"/>
</dbReference>
<organism evidence="2 3">
    <name type="scientific">Heracleum sosnowskyi</name>
    <dbReference type="NCBI Taxonomy" id="360622"/>
    <lineage>
        <taxon>Eukaryota</taxon>
        <taxon>Viridiplantae</taxon>
        <taxon>Streptophyta</taxon>
        <taxon>Embryophyta</taxon>
        <taxon>Tracheophyta</taxon>
        <taxon>Spermatophyta</taxon>
        <taxon>Magnoliopsida</taxon>
        <taxon>eudicotyledons</taxon>
        <taxon>Gunneridae</taxon>
        <taxon>Pentapetalae</taxon>
        <taxon>asterids</taxon>
        <taxon>campanulids</taxon>
        <taxon>Apiales</taxon>
        <taxon>Apiaceae</taxon>
        <taxon>Apioideae</taxon>
        <taxon>apioid superclade</taxon>
        <taxon>Tordylieae</taxon>
        <taxon>Tordyliinae</taxon>
        <taxon>Heracleum</taxon>
    </lineage>
</organism>
<evidence type="ECO:0000313" key="3">
    <source>
        <dbReference type="Proteomes" id="UP001237642"/>
    </source>
</evidence>
<dbReference type="Pfam" id="PF03140">
    <property type="entry name" value="DUF247"/>
    <property type="match status" value="1"/>
</dbReference>
<comment type="caution">
    <text evidence="2">The sequence shown here is derived from an EMBL/GenBank/DDBJ whole genome shotgun (WGS) entry which is preliminary data.</text>
</comment>